<dbReference type="PROSITE" id="PS51257">
    <property type="entry name" value="PROKAR_LIPOPROTEIN"/>
    <property type="match status" value="1"/>
</dbReference>
<accession>A0A7T7XQR0</accession>
<reference evidence="1" key="1">
    <citation type="submission" date="2021-01" db="EMBL/GenBank/DDBJ databases">
        <title>Description of Breznakiella homolactica.</title>
        <authorList>
            <person name="Song Y."/>
            <person name="Brune A."/>
        </authorList>
    </citation>
    <scope>NUCLEOTIDE SEQUENCE</scope>
    <source>
        <strain evidence="1">RmG30</strain>
    </source>
</reference>
<proteinExistence type="predicted"/>
<keyword evidence="2" id="KW-1185">Reference proteome</keyword>
<dbReference type="AlphaFoldDB" id="A0A7T7XQR0"/>
<sequence length="221" mass="24560">MKILKNCIKFLLMAAVLTGCPNPTSPRTDSDSDPGKTFEENSELFEKKDSGAIVFETNERKYESERGYTVWGLKEGKQEPFAARDVEMVKVRGYAGAGYGIVLCHGKETGSEEESMLVVMINTEKEYTVGKVVDGVFTYIEPWTYTDALDSGYGAKNRLRIERDGSGEYTIKINGAEMEKGFRDENDPVKTGGDDGYIVVLSPRDRFGQEGVRVEFTEAAP</sequence>
<protein>
    <recommendedName>
        <fullName evidence="3">DUF1080 domain-containing protein</fullName>
    </recommendedName>
</protein>
<dbReference type="Proteomes" id="UP000595917">
    <property type="component" value="Chromosome"/>
</dbReference>
<dbReference type="EMBL" id="CP067089">
    <property type="protein sequence ID" value="QQO10752.1"/>
    <property type="molecule type" value="Genomic_DNA"/>
</dbReference>
<evidence type="ECO:0000313" key="1">
    <source>
        <dbReference type="EMBL" id="QQO10752.1"/>
    </source>
</evidence>
<gene>
    <name evidence="1" type="ORF">JFL75_07505</name>
</gene>
<evidence type="ECO:0000313" key="2">
    <source>
        <dbReference type="Proteomes" id="UP000595917"/>
    </source>
</evidence>
<dbReference type="KEGG" id="bhc:JFL75_07505"/>
<dbReference type="RefSeq" id="WP_215628057.1">
    <property type="nucleotide sequence ID" value="NZ_CP067089.2"/>
</dbReference>
<evidence type="ECO:0008006" key="3">
    <source>
        <dbReference type="Google" id="ProtNLM"/>
    </source>
</evidence>
<name>A0A7T7XQR0_9SPIR</name>
<organism evidence="1 2">
    <name type="scientific">Breznakiella homolactica</name>
    <dbReference type="NCBI Taxonomy" id="2798577"/>
    <lineage>
        <taxon>Bacteria</taxon>
        <taxon>Pseudomonadati</taxon>
        <taxon>Spirochaetota</taxon>
        <taxon>Spirochaetia</taxon>
        <taxon>Spirochaetales</taxon>
        <taxon>Breznakiellaceae</taxon>
        <taxon>Breznakiella</taxon>
    </lineage>
</organism>